<dbReference type="STRING" id="246197.MXAN_1891"/>
<feature type="compositionally biased region" description="Polar residues" evidence="1">
    <location>
        <begin position="1"/>
        <end position="11"/>
    </location>
</feature>
<dbReference type="EMBL" id="CP000113">
    <property type="protein sequence ID" value="ABF92883.1"/>
    <property type="molecule type" value="Genomic_DNA"/>
</dbReference>
<dbReference type="HOGENOM" id="CLU_1413846_0_0_7"/>
<reference evidence="3 4" key="1">
    <citation type="journal article" date="2006" name="Proc. Natl. Acad. Sci. U.S.A.">
        <title>Evolution of sensory complexity recorded in a myxobacterial genome.</title>
        <authorList>
            <person name="Goldman B.S."/>
            <person name="Nierman W.C."/>
            <person name="Kaiser D."/>
            <person name="Slater S.C."/>
            <person name="Durkin A.S."/>
            <person name="Eisen J.A."/>
            <person name="Ronning C.M."/>
            <person name="Barbazuk W.B."/>
            <person name="Blanchard M."/>
            <person name="Field C."/>
            <person name="Halling C."/>
            <person name="Hinkle G."/>
            <person name="Iartchuk O."/>
            <person name="Kim H.S."/>
            <person name="Mackenzie C."/>
            <person name="Madupu R."/>
            <person name="Miller N."/>
            <person name="Shvartsbeyn A."/>
            <person name="Sullivan S.A."/>
            <person name="Vaudin M."/>
            <person name="Wiegand R."/>
            <person name="Kaplan H.B."/>
        </authorList>
    </citation>
    <scope>NUCLEOTIDE SEQUENCE [LARGE SCALE GENOMIC DNA]</scope>
    <source>
        <strain evidence="4">DK1622</strain>
    </source>
</reference>
<gene>
    <name evidence="3" type="ordered locus">MXAN_1891</name>
</gene>
<dbReference type="EnsemblBacteria" id="ABF92883">
    <property type="protein sequence ID" value="ABF92883"/>
    <property type="gene ID" value="MXAN_1891"/>
</dbReference>
<protein>
    <recommendedName>
        <fullName evidence="2">DUSAM domain-containing protein</fullName>
    </recommendedName>
</protein>
<evidence type="ECO:0000313" key="4">
    <source>
        <dbReference type="Proteomes" id="UP000002402"/>
    </source>
</evidence>
<dbReference type="Pfam" id="PF09543">
    <property type="entry name" value="DUF2379"/>
    <property type="match status" value="1"/>
</dbReference>
<feature type="region of interest" description="Disordered" evidence="1">
    <location>
        <begin position="1"/>
        <end position="33"/>
    </location>
</feature>
<dbReference type="NCBIfam" id="TIGR02267">
    <property type="entry name" value="DUSAM domain"/>
    <property type="match status" value="1"/>
</dbReference>
<dbReference type="InterPro" id="IPR011753">
    <property type="entry name" value="DUSAM_dom"/>
</dbReference>
<name>Q1DB37_MYXXD</name>
<evidence type="ECO:0000256" key="1">
    <source>
        <dbReference type="SAM" id="MobiDB-lite"/>
    </source>
</evidence>
<feature type="region of interest" description="Disordered" evidence="1">
    <location>
        <begin position="166"/>
        <end position="192"/>
    </location>
</feature>
<feature type="domain" description="DUSAM" evidence="2">
    <location>
        <begin position="46"/>
        <end position="162"/>
    </location>
</feature>
<dbReference type="AlphaFoldDB" id="Q1DB37"/>
<accession>Q1DB37</accession>
<dbReference type="KEGG" id="mxa:MXAN_1891"/>
<proteinExistence type="predicted"/>
<dbReference type="Proteomes" id="UP000002402">
    <property type="component" value="Chromosome"/>
</dbReference>
<evidence type="ECO:0000259" key="2">
    <source>
        <dbReference type="Pfam" id="PF09543"/>
    </source>
</evidence>
<keyword evidence="4" id="KW-1185">Reference proteome</keyword>
<sequence length="192" mass="21154">MKPSATRSGQAAPSAPIRGERDPSLGLTRRAGQPAKETCIVSKTIDWGPIRTLARRVLTEGERVALTRKEKALLRRTAAEVGISASEVESALATEEGALGLLQEESRRISEGTRRLMDALHRMYEHKDKGDLDSARQEMRNVLAVEVVPHYRAIAQGQLEAMADEHQQGERAPGASTRAVFARRTPLRLRGR</sequence>
<organism evidence="3 4">
    <name type="scientific">Myxococcus xanthus (strain DK1622)</name>
    <dbReference type="NCBI Taxonomy" id="246197"/>
    <lineage>
        <taxon>Bacteria</taxon>
        <taxon>Pseudomonadati</taxon>
        <taxon>Myxococcota</taxon>
        <taxon>Myxococcia</taxon>
        <taxon>Myxococcales</taxon>
        <taxon>Cystobacterineae</taxon>
        <taxon>Myxococcaceae</taxon>
        <taxon>Myxococcus</taxon>
    </lineage>
</organism>
<evidence type="ECO:0000313" key="3">
    <source>
        <dbReference type="EMBL" id="ABF92883.1"/>
    </source>
</evidence>